<keyword evidence="1" id="KW-0732">Signal</keyword>
<dbReference type="EMBL" id="KQ434053">
    <property type="protein sequence ID" value="KOF62267.1"/>
    <property type="molecule type" value="Genomic_DNA"/>
</dbReference>
<evidence type="ECO:0008006" key="3">
    <source>
        <dbReference type="Google" id="ProtNLM"/>
    </source>
</evidence>
<feature type="chain" id="PRO_5005582360" description="Secreted protein" evidence="1">
    <location>
        <begin position="24"/>
        <end position="69"/>
    </location>
</feature>
<feature type="signal peptide" evidence="1">
    <location>
        <begin position="1"/>
        <end position="23"/>
    </location>
</feature>
<sequence>MNYRNVFFTNCLLLLPLRTKASACLRFIKCIKIMEEIKFHKKFFRESKLGNNFISSTRKKTQKTTSNKI</sequence>
<proteinExistence type="predicted"/>
<name>A0A0L8FF48_OCTBM</name>
<gene>
    <name evidence="2" type="ORF">OCBIM_22024563mg</name>
</gene>
<dbReference type="AlphaFoldDB" id="A0A0L8FF48"/>
<organism evidence="2">
    <name type="scientific">Octopus bimaculoides</name>
    <name type="common">California two-spotted octopus</name>
    <dbReference type="NCBI Taxonomy" id="37653"/>
    <lineage>
        <taxon>Eukaryota</taxon>
        <taxon>Metazoa</taxon>
        <taxon>Spiralia</taxon>
        <taxon>Lophotrochozoa</taxon>
        <taxon>Mollusca</taxon>
        <taxon>Cephalopoda</taxon>
        <taxon>Coleoidea</taxon>
        <taxon>Octopodiformes</taxon>
        <taxon>Octopoda</taxon>
        <taxon>Incirrata</taxon>
        <taxon>Octopodidae</taxon>
        <taxon>Octopus</taxon>
    </lineage>
</organism>
<reference evidence="2" key="1">
    <citation type="submission" date="2015-07" db="EMBL/GenBank/DDBJ databases">
        <title>MeaNS - Measles Nucleotide Surveillance Program.</title>
        <authorList>
            <person name="Tran T."/>
            <person name="Druce J."/>
        </authorList>
    </citation>
    <scope>NUCLEOTIDE SEQUENCE</scope>
    <source>
        <strain evidence="2">UCB-OBI-ISO-001</strain>
        <tissue evidence="2">Gonad</tissue>
    </source>
</reference>
<protein>
    <recommendedName>
        <fullName evidence="3">Secreted protein</fullName>
    </recommendedName>
</protein>
<evidence type="ECO:0000256" key="1">
    <source>
        <dbReference type="SAM" id="SignalP"/>
    </source>
</evidence>
<evidence type="ECO:0000313" key="2">
    <source>
        <dbReference type="EMBL" id="KOF62267.1"/>
    </source>
</evidence>
<accession>A0A0L8FF48</accession>